<organism evidence="10 11">
    <name type="scientific">Autumnicola tepida</name>
    <dbReference type="NCBI Taxonomy" id="3075595"/>
    <lineage>
        <taxon>Bacteria</taxon>
        <taxon>Pseudomonadati</taxon>
        <taxon>Bacteroidota</taxon>
        <taxon>Flavobacteriia</taxon>
        <taxon>Flavobacteriales</taxon>
        <taxon>Flavobacteriaceae</taxon>
        <taxon>Autumnicola</taxon>
    </lineage>
</organism>
<evidence type="ECO:0000256" key="2">
    <source>
        <dbReference type="ARBA" id="ARBA00007613"/>
    </source>
</evidence>
<dbReference type="PANTHER" id="PTHR30026:SF20">
    <property type="entry name" value="OUTER MEMBRANE PROTEIN TOLC"/>
    <property type="match status" value="1"/>
</dbReference>
<feature type="chain" id="PRO_5047533662" evidence="9">
    <location>
        <begin position="23"/>
        <end position="480"/>
    </location>
</feature>
<evidence type="ECO:0000256" key="1">
    <source>
        <dbReference type="ARBA" id="ARBA00004442"/>
    </source>
</evidence>
<keyword evidence="11" id="KW-1185">Reference proteome</keyword>
<evidence type="ECO:0000256" key="5">
    <source>
        <dbReference type="ARBA" id="ARBA00022692"/>
    </source>
</evidence>
<evidence type="ECO:0000256" key="4">
    <source>
        <dbReference type="ARBA" id="ARBA00022452"/>
    </source>
</evidence>
<dbReference type="Proteomes" id="UP001262889">
    <property type="component" value="Unassembled WGS sequence"/>
</dbReference>
<sequence>MRILFKIKFAIILALLPLCGFAQENVDAEYKLSLDEAVAMALENNYSVINAQKDIEIALKQKWEIIAQGLPQIGANVDYQNYLKQPVTLLPAAAFDNTQSTIDIIQDYFENVQRNDVPVNAPEGFIPVQFGTKHSLNGTATWNQLIFDGSYIVGIQSAKTLLQISENAKTKTNQQVKEAVINAYGNVLLARESVDILKNNVATVQKNYDETSQIYENGMAEQEDVEQLEITLLGLKNNLNRSLRMLNIAHEMLNLTLGIPVEADVNLTEDLDEVTQEYINLQLLEKEVPVEENIDYRIAENTAESAKIQVRLEKAKALPRLSGFLNYGLQGYSDEFTFFSNDQEYFDQSIMGISLNIPIFSSGMRSARTQQKKIAYEQALVDLERTRNEVKNQINSAKSEYLFSIENYQNQKRNLELAERIEEKNQVKFFEGIASSFELSEAQRQLYTAQQNLLQSMLDVITAKVELENLLDTTTYDNED</sequence>
<reference evidence="10 11" key="1">
    <citation type="submission" date="2023-09" db="EMBL/GenBank/DDBJ databases">
        <authorList>
            <person name="Rey-Velasco X."/>
        </authorList>
    </citation>
    <scope>NUCLEOTIDE SEQUENCE [LARGE SCALE GENOMIC DNA]</scope>
    <source>
        <strain evidence="10 11">F363</strain>
    </source>
</reference>
<keyword evidence="4" id="KW-1134">Transmembrane beta strand</keyword>
<evidence type="ECO:0000256" key="6">
    <source>
        <dbReference type="ARBA" id="ARBA00023136"/>
    </source>
</evidence>
<evidence type="ECO:0000313" key="11">
    <source>
        <dbReference type="Proteomes" id="UP001262889"/>
    </source>
</evidence>
<dbReference type="InterPro" id="IPR051906">
    <property type="entry name" value="TolC-like"/>
</dbReference>
<dbReference type="Pfam" id="PF02321">
    <property type="entry name" value="OEP"/>
    <property type="match status" value="1"/>
</dbReference>
<comment type="caution">
    <text evidence="10">The sequence shown here is derived from an EMBL/GenBank/DDBJ whole genome shotgun (WGS) entry which is preliminary data.</text>
</comment>
<comment type="similarity">
    <text evidence="2">Belongs to the outer membrane factor (OMF) (TC 1.B.17) family.</text>
</comment>
<accession>A0ABU3CCS1</accession>
<dbReference type="Gene3D" id="1.20.1600.10">
    <property type="entry name" value="Outer membrane efflux proteins (OEP)"/>
    <property type="match status" value="1"/>
</dbReference>
<keyword evidence="5" id="KW-0812">Transmembrane</keyword>
<dbReference type="EMBL" id="JAVRHQ010000021">
    <property type="protein sequence ID" value="MDT0644138.1"/>
    <property type="molecule type" value="Genomic_DNA"/>
</dbReference>
<keyword evidence="7" id="KW-0998">Cell outer membrane</keyword>
<keyword evidence="3" id="KW-0813">Transport</keyword>
<comment type="subcellular location">
    <subcellularLocation>
        <location evidence="1">Cell outer membrane</location>
    </subcellularLocation>
</comment>
<keyword evidence="9" id="KW-0732">Signal</keyword>
<evidence type="ECO:0000256" key="9">
    <source>
        <dbReference type="SAM" id="SignalP"/>
    </source>
</evidence>
<evidence type="ECO:0000256" key="8">
    <source>
        <dbReference type="SAM" id="Coils"/>
    </source>
</evidence>
<protein>
    <submittedName>
        <fullName evidence="10">TolC family protein</fullName>
    </submittedName>
</protein>
<name>A0ABU3CCS1_9FLAO</name>
<keyword evidence="8" id="KW-0175">Coiled coil</keyword>
<proteinExistence type="inferred from homology"/>
<dbReference type="PANTHER" id="PTHR30026">
    <property type="entry name" value="OUTER MEMBRANE PROTEIN TOLC"/>
    <property type="match status" value="1"/>
</dbReference>
<dbReference type="SUPFAM" id="SSF56954">
    <property type="entry name" value="Outer membrane efflux proteins (OEP)"/>
    <property type="match status" value="1"/>
</dbReference>
<gene>
    <name evidence="10" type="ORF">RM553_14975</name>
</gene>
<feature type="signal peptide" evidence="9">
    <location>
        <begin position="1"/>
        <end position="22"/>
    </location>
</feature>
<keyword evidence="6" id="KW-0472">Membrane</keyword>
<dbReference type="RefSeq" id="WP_311535755.1">
    <property type="nucleotide sequence ID" value="NZ_JAVRHQ010000021.1"/>
</dbReference>
<feature type="coiled-coil region" evidence="8">
    <location>
        <begin position="373"/>
        <end position="425"/>
    </location>
</feature>
<dbReference type="InterPro" id="IPR003423">
    <property type="entry name" value="OMP_efflux"/>
</dbReference>
<evidence type="ECO:0000256" key="7">
    <source>
        <dbReference type="ARBA" id="ARBA00023237"/>
    </source>
</evidence>
<evidence type="ECO:0000256" key="3">
    <source>
        <dbReference type="ARBA" id="ARBA00022448"/>
    </source>
</evidence>
<evidence type="ECO:0000313" key="10">
    <source>
        <dbReference type="EMBL" id="MDT0644138.1"/>
    </source>
</evidence>